<dbReference type="AlphaFoldDB" id="A0A0D7WTR0"/>
<keyword evidence="7" id="KW-0862">Zinc</keyword>
<dbReference type="PANTHER" id="PTHR10201">
    <property type="entry name" value="MATRIX METALLOPROTEINASE"/>
    <property type="match status" value="1"/>
</dbReference>
<dbReference type="InterPro" id="IPR001818">
    <property type="entry name" value="Pept_M10_metallopeptidase"/>
</dbReference>
<keyword evidence="2" id="KW-0964">Secreted</keyword>
<keyword evidence="8" id="KW-0106">Calcium</keyword>
<evidence type="ECO:0000256" key="7">
    <source>
        <dbReference type="ARBA" id="ARBA00022833"/>
    </source>
</evidence>
<dbReference type="CDD" id="cd04278">
    <property type="entry name" value="ZnMc_MMP"/>
    <property type="match status" value="1"/>
</dbReference>
<keyword evidence="5" id="KW-0732">Signal</keyword>
<keyword evidence="4" id="KW-0479">Metal-binding</keyword>
<dbReference type="Proteomes" id="UP000032534">
    <property type="component" value="Unassembled WGS sequence"/>
</dbReference>
<dbReference type="InterPro" id="IPR006026">
    <property type="entry name" value="Peptidase_Metallo"/>
</dbReference>
<feature type="domain" description="Peptidase metallopeptidase" evidence="10">
    <location>
        <begin position="115"/>
        <end position="280"/>
    </location>
</feature>
<proteinExistence type="predicted"/>
<dbReference type="GO" id="GO:0030574">
    <property type="term" value="P:collagen catabolic process"/>
    <property type="evidence" value="ECO:0007669"/>
    <property type="project" value="TreeGrafter"/>
</dbReference>
<dbReference type="InterPro" id="IPR021190">
    <property type="entry name" value="Pept_M10A"/>
</dbReference>
<dbReference type="GO" id="GO:0005576">
    <property type="term" value="C:extracellular region"/>
    <property type="evidence" value="ECO:0007669"/>
    <property type="project" value="UniProtKB-SubCell"/>
</dbReference>
<dbReference type="RefSeq" id="WP_044649112.1">
    <property type="nucleotide sequence ID" value="NZ_JTHP01000108.1"/>
</dbReference>
<evidence type="ECO:0000256" key="9">
    <source>
        <dbReference type="ARBA" id="ARBA00023049"/>
    </source>
</evidence>
<evidence type="ECO:0000256" key="8">
    <source>
        <dbReference type="ARBA" id="ARBA00022837"/>
    </source>
</evidence>
<dbReference type="SUPFAM" id="SSF55486">
    <property type="entry name" value="Metalloproteases ('zincins'), catalytic domain"/>
    <property type="match status" value="1"/>
</dbReference>
<evidence type="ECO:0000256" key="4">
    <source>
        <dbReference type="ARBA" id="ARBA00022723"/>
    </source>
</evidence>
<keyword evidence="9" id="KW-0482">Metalloprotease</keyword>
<evidence type="ECO:0000259" key="10">
    <source>
        <dbReference type="SMART" id="SM00235"/>
    </source>
</evidence>
<dbReference type="Pfam" id="PF01471">
    <property type="entry name" value="PG_binding_1"/>
    <property type="match status" value="1"/>
</dbReference>
<comment type="caution">
    <text evidence="11">The sequence shown here is derived from an EMBL/GenBank/DDBJ whole genome shotgun (WGS) entry which is preliminary data.</text>
</comment>
<dbReference type="Pfam" id="PF00413">
    <property type="entry name" value="Peptidase_M10"/>
    <property type="match status" value="1"/>
</dbReference>
<dbReference type="GO" id="GO:0030198">
    <property type="term" value="P:extracellular matrix organization"/>
    <property type="evidence" value="ECO:0007669"/>
    <property type="project" value="TreeGrafter"/>
</dbReference>
<evidence type="ECO:0000256" key="5">
    <source>
        <dbReference type="ARBA" id="ARBA00022729"/>
    </source>
</evidence>
<dbReference type="SMART" id="SM00235">
    <property type="entry name" value="ZnMc"/>
    <property type="match status" value="1"/>
</dbReference>
<organism evidence="11 12">
    <name type="scientific">Paenibacillus terrae</name>
    <dbReference type="NCBI Taxonomy" id="159743"/>
    <lineage>
        <taxon>Bacteria</taxon>
        <taxon>Bacillati</taxon>
        <taxon>Bacillota</taxon>
        <taxon>Bacilli</taxon>
        <taxon>Bacillales</taxon>
        <taxon>Paenibacillaceae</taxon>
        <taxon>Paenibacillus</taxon>
    </lineage>
</organism>
<dbReference type="SUPFAM" id="SSF47090">
    <property type="entry name" value="PGBD-like"/>
    <property type="match status" value="1"/>
</dbReference>
<dbReference type="GO" id="GO:0008270">
    <property type="term" value="F:zinc ion binding"/>
    <property type="evidence" value="ECO:0007669"/>
    <property type="project" value="InterPro"/>
</dbReference>
<dbReference type="EMBL" id="JTHP01000108">
    <property type="protein sequence ID" value="KJD42566.1"/>
    <property type="molecule type" value="Genomic_DNA"/>
</dbReference>
<dbReference type="InterPro" id="IPR033739">
    <property type="entry name" value="M10A_MMP"/>
</dbReference>
<evidence type="ECO:0000313" key="12">
    <source>
        <dbReference type="Proteomes" id="UP000032534"/>
    </source>
</evidence>
<dbReference type="FunFam" id="3.40.390.10:FF:000007">
    <property type="entry name" value="Collagenase 3"/>
    <property type="match status" value="1"/>
</dbReference>
<dbReference type="InterPro" id="IPR002477">
    <property type="entry name" value="Peptidoglycan-bd-like"/>
</dbReference>
<dbReference type="PATRIC" id="fig|159743.3.peg.6128"/>
<dbReference type="OrthoDB" id="2919733at2"/>
<evidence type="ECO:0000256" key="6">
    <source>
        <dbReference type="ARBA" id="ARBA00022801"/>
    </source>
</evidence>
<dbReference type="Gene3D" id="3.40.390.10">
    <property type="entry name" value="Collagenase (Catalytic Domain)"/>
    <property type="match status" value="1"/>
</dbReference>
<name>A0A0D7WTR0_9BACL</name>
<accession>A0A0D7WTR0</accession>
<dbReference type="PRINTS" id="PR00138">
    <property type="entry name" value="MATRIXIN"/>
</dbReference>
<gene>
    <name evidence="11" type="ORF">QD47_27515</name>
</gene>
<protein>
    <recommendedName>
        <fullName evidence="10">Peptidase metallopeptidase domain-containing protein</fullName>
    </recommendedName>
</protein>
<dbReference type="GO" id="GO:0004222">
    <property type="term" value="F:metalloendopeptidase activity"/>
    <property type="evidence" value="ECO:0007669"/>
    <property type="project" value="InterPro"/>
</dbReference>
<dbReference type="GO" id="GO:0031012">
    <property type="term" value="C:extracellular matrix"/>
    <property type="evidence" value="ECO:0007669"/>
    <property type="project" value="InterPro"/>
</dbReference>
<sequence>MKITKTVKVPSNIGLTKSDTGESVTELQNLLQKFGYLQLTPKREDEYAELRNEIASPKAEKGVFDDATEEGLKNYQKFNGLPQTGQLDESTVKQMGIPRCGFPDRRVGFVEFNEHGNRWPNTNLTYRIENFTIDLTEEQVRSAIASAFKLWSDVTPLTFTEVDNNSNADIKIKFVVGAHGDHNDEPFDGIGHVLAHAFFPPPNLGDLAGDAHFDDSETWSVNLPVSAGIDLVTVAAHEFGHSLGLDHSNVRGSLMFASYTGEHRFLHQDDIQGIQSIYGS</sequence>
<comment type="subcellular location">
    <subcellularLocation>
        <location evidence="1">Secreted</location>
    </subcellularLocation>
</comment>
<evidence type="ECO:0000256" key="1">
    <source>
        <dbReference type="ARBA" id="ARBA00004613"/>
    </source>
</evidence>
<keyword evidence="6" id="KW-0378">Hydrolase</keyword>
<evidence type="ECO:0000256" key="2">
    <source>
        <dbReference type="ARBA" id="ARBA00022525"/>
    </source>
</evidence>
<reference evidence="11 12" key="1">
    <citation type="submission" date="2014-11" db="EMBL/GenBank/DDBJ databases">
        <title>Draft Genome Sequences of Paenibacillus polymyxa NRRL B-30509 and Paenibacillus terrae NRRL B-30644, Strains from a Poultry Environment that Produce Tridecaptin A and Paenicidins.</title>
        <authorList>
            <person name="van Belkum M.J."/>
            <person name="Lohans C.T."/>
            <person name="Vederas J.C."/>
        </authorList>
    </citation>
    <scope>NUCLEOTIDE SEQUENCE [LARGE SCALE GENOMIC DNA]</scope>
    <source>
        <strain evidence="11 12">NRRL B-30644</strain>
    </source>
</reference>
<evidence type="ECO:0000313" key="11">
    <source>
        <dbReference type="EMBL" id="KJD42566.1"/>
    </source>
</evidence>
<dbReference type="PANTHER" id="PTHR10201:SF323">
    <property type="entry name" value="MATRIX METALLOPROTEINASE-21"/>
    <property type="match status" value="1"/>
</dbReference>
<keyword evidence="12" id="KW-1185">Reference proteome</keyword>
<dbReference type="MEROPS" id="M10.066"/>
<dbReference type="InterPro" id="IPR024079">
    <property type="entry name" value="MetalloPept_cat_dom_sf"/>
</dbReference>
<evidence type="ECO:0000256" key="3">
    <source>
        <dbReference type="ARBA" id="ARBA00022670"/>
    </source>
</evidence>
<dbReference type="GO" id="GO:0006508">
    <property type="term" value="P:proteolysis"/>
    <property type="evidence" value="ECO:0007669"/>
    <property type="project" value="UniProtKB-KW"/>
</dbReference>
<keyword evidence="3" id="KW-0645">Protease</keyword>
<dbReference type="InterPro" id="IPR036365">
    <property type="entry name" value="PGBD-like_sf"/>
</dbReference>